<sequence length="80" mass="9395">FNFITTGIVEFNPDSRSRIAEVKGDLLKVSHLIKKRMRKYMKRDSYLERLKERNQGHLFDYSSTNPDRNKGRVHPRSAGS</sequence>
<comment type="caution">
    <text evidence="2">The sequence shown here is derived from an EMBL/GenBank/DDBJ whole genome shotgun (WGS) entry which is preliminary data.</text>
</comment>
<name>X1VJI7_9ZZZZ</name>
<dbReference type="EMBL" id="BARW01041934">
    <property type="protein sequence ID" value="GAJ19067.1"/>
    <property type="molecule type" value="Genomic_DNA"/>
</dbReference>
<gene>
    <name evidence="2" type="ORF">S12H4_62476</name>
</gene>
<evidence type="ECO:0000256" key="1">
    <source>
        <dbReference type="SAM" id="MobiDB-lite"/>
    </source>
</evidence>
<evidence type="ECO:0000313" key="2">
    <source>
        <dbReference type="EMBL" id="GAJ19067.1"/>
    </source>
</evidence>
<organism evidence="2">
    <name type="scientific">marine sediment metagenome</name>
    <dbReference type="NCBI Taxonomy" id="412755"/>
    <lineage>
        <taxon>unclassified sequences</taxon>
        <taxon>metagenomes</taxon>
        <taxon>ecological metagenomes</taxon>
    </lineage>
</organism>
<reference evidence="2" key="1">
    <citation type="journal article" date="2014" name="Front. Microbiol.">
        <title>High frequency of phylogenetically diverse reductive dehalogenase-homologous genes in deep subseafloor sedimentary metagenomes.</title>
        <authorList>
            <person name="Kawai M."/>
            <person name="Futagami T."/>
            <person name="Toyoda A."/>
            <person name="Takaki Y."/>
            <person name="Nishi S."/>
            <person name="Hori S."/>
            <person name="Arai W."/>
            <person name="Tsubouchi T."/>
            <person name="Morono Y."/>
            <person name="Uchiyama I."/>
            <person name="Ito T."/>
            <person name="Fujiyama A."/>
            <person name="Inagaki F."/>
            <person name="Takami H."/>
        </authorList>
    </citation>
    <scope>NUCLEOTIDE SEQUENCE</scope>
    <source>
        <strain evidence="2">Expedition CK06-06</strain>
    </source>
</reference>
<feature type="non-terminal residue" evidence="2">
    <location>
        <position position="1"/>
    </location>
</feature>
<dbReference type="AlphaFoldDB" id="X1VJI7"/>
<proteinExistence type="predicted"/>
<feature type="compositionally biased region" description="Basic residues" evidence="1">
    <location>
        <begin position="71"/>
        <end position="80"/>
    </location>
</feature>
<feature type="non-terminal residue" evidence="2">
    <location>
        <position position="80"/>
    </location>
</feature>
<accession>X1VJI7</accession>
<feature type="region of interest" description="Disordered" evidence="1">
    <location>
        <begin position="57"/>
        <end position="80"/>
    </location>
</feature>
<protein>
    <submittedName>
        <fullName evidence="2">Uncharacterized protein</fullName>
    </submittedName>
</protein>